<proteinExistence type="inferred from homology"/>
<dbReference type="EMBL" id="BMKP01000009">
    <property type="protein sequence ID" value="GGF24075.1"/>
    <property type="molecule type" value="Genomic_DNA"/>
</dbReference>
<keyword evidence="5" id="KW-1185">Reference proteome</keyword>
<dbReference type="InterPro" id="IPR001509">
    <property type="entry name" value="Epimerase_deHydtase"/>
</dbReference>
<dbReference type="PANTHER" id="PTHR10366:SF564">
    <property type="entry name" value="STEROL-4-ALPHA-CARBOXYLATE 3-DEHYDROGENASE, DECARBOXYLATING"/>
    <property type="match status" value="1"/>
</dbReference>
<evidence type="ECO:0000313" key="4">
    <source>
        <dbReference type="EMBL" id="GGF24075.1"/>
    </source>
</evidence>
<comment type="similarity">
    <text evidence="2">Belongs to the NAD(P)-dependent epimerase/dehydratase family. Dihydroflavonol-4-reductase subfamily.</text>
</comment>
<dbReference type="Gene3D" id="3.40.50.720">
    <property type="entry name" value="NAD(P)-binding Rossmann-like Domain"/>
    <property type="match status" value="1"/>
</dbReference>
<accession>A0ABQ1US32</accession>
<comment type="caution">
    <text evidence="4">The sequence shown here is derived from an EMBL/GenBank/DDBJ whole genome shotgun (WGS) entry which is preliminary data.</text>
</comment>
<dbReference type="SUPFAM" id="SSF51735">
    <property type="entry name" value="NAD(P)-binding Rossmann-fold domains"/>
    <property type="match status" value="1"/>
</dbReference>
<evidence type="ECO:0000256" key="1">
    <source>
        <dbReference type="ARBA" id="ARBA00023002"/>
    </source>
</evidence>
<dbReference type="InterPro" id="IPR036291">
    <property type="entry name" value="NAD(P)-bd_dom_sf"/>
</dbReference>
<reference evidence="5" key="1">
    <citation type="journal article" date="2019" name="Int. J. Syst. Evol. Microbiol.">
        <title>The Global Catalogue of Microorganisms (GCM) 10K type strain sequencing project: providing services to taxonomists for standard genome sequencing and annotation.</title>
        <authorList>
            <consortium name="The Broad Institute Genomics Platform"/>
            <consortium name="The Broad Institute Genome Sequencing Center for Infectious Disease"/>
            <person name="Wu L."/>
            <person name="Ma J."/>
        </authorList>
    </citation>
    <scope>NUCLEOTIDE SEQUENCE [LARGE SCALE GENOMIC DNA]</scope>
    <source>
        <strain evidence="5">CGMCC 1.16060</strain>
    </source>
</reference>
<organism evidence="4 5">
    <name type="scientific">Flavobacterium limi</name>
    <dbReference type="NCBI Taxonomy" id="2045105"/>
    <lineage>
        <taxon>Bacteria</taxon>
        <taxon>Pseudomonadati</taxon>
        <taxon>Bacteroidota</taxon>
        <taxon>Flavobacteriia</taxon>
        <taxon>Flavobacteriales</taxon>
        <taxon>Flavobacteriaceae</taxon>
        <taxon>Flavobacterium</taxon>
    </lineage>
</organism>
<gene>
    <name evidence="4" type="ORF">GCM10011518_36690</name>
</gene>
<dbReference type="PANTHER" id="PTHR10366">
    <property type="entry name" value="NAD DEPENDENT EPIMERASE/DEHYDRATASE"/>
    <property type="match status" value="1"/>
</dbReference>
<dbReference type="CDD" id="cd05227">
    <property type="entry name" value="AR_SDR_e"/>
    <property type="match status" value="1"/>
</dbReference>
<dbReference type="Pfam" id="PF01370">
    <property type="entry name" value="Epimerase"/>
    <property type="match status" value="1"/>
</dbReference>
<dbReference type="RefSeq" id="WP_163395893.1">
    <property type="nucleotide sequence ID" value="NZ_BMKP01000009.1"/>
</dbReference>
<keyword evidence="1" id="KW-0560">Oxidoreductase</keyword>
<dbReference type="InterPro" id="IPR050425">
    <property type="entry name" value="NAD(P)_dehydrat-like"/>
</dbReference>
<evidence type="ECO:0000259" key="3">
    <source>
        <dbReference type="Pfam" id="PF01370"/>
    </source>
</evidence>
<evidence type="ECO:0000313" key="5">
    <source>
        <dbReference type="Proteomes" id="UP000655016"/>
    </source>
</evidence>
<dbReference type="Proteomes" id="UP000655016">
    <property type="component" value="Unassembled WGS sequence"/>
</dbReference>
<evidence type="ECO:0000256" key="2">
    <source>
        <dbReference type="ARBA" id="ARBA00023445"/>
    </source>
</evidence>
<name>A0ABQ1US32_9FLAO</name>
<feature type="domain" description="NAD-dependent epimerase/dehydratase" evidence="3">
    <location>
        <begin position="10"/>
        <end position="248"/>
    </location>
</feature>
<sequence>MNQNFYNKKVLLTGISGFLGSHTAIQLLNKGYKVTGTIRDLSRAAALKAIIGKHTPHIQNLTIAEADINDESKWQELTKNMDFIQHIASPFPRVLPKHESELIEPAKNGVLNILKNASANNVKRVVITSSIAAVVYGKNKSELDTTFTENDWTDESNKKDSTPYFRSKTIAEKAAWEFIKTNPSGLELVTVLPGAILGPVLEDDFGTSANIVIKTIDGSMPAIPKIGVEIIDVRSVADLLIKAMELPQANQQRYLASSGYLSFKKIAGILKKEYPNRKVPSKELPNFFVKLLSNFETSLKPILIDLGIERKIDRSKAVNELNWEPLPMEEAILSCAKSVIALNIVK</sequence>
<protein>
    <submittedName>
        <fullName evidence="4">Dihydroflavonol-4-reductase</fullName>
    </submittedName>
</protein>